<feature type="transmembrane region" description="Helical" evidence="9">
    <location>
        <begin position="230"/>
        <end position="252"/>
    </location>
</feature>
<organism evidence="11 12">
    <name type="scientific">Ridgeia piscesae</name>
    <name type="common">Tubeworm</name>
    <dbReference type="NCBI Taxonomy" id="27915"/>
    <lineage>
        <taxon>Eukaryota</taxon>
        <taxon>Metazoa</taxon>
        <taxon>Spiralia</taxon>
        <taxon>Lophotrochozoa</taxon>
        <taxon>Annelida</taxon>
        <taxon>Polychaeta</taxon>
        <taxon>Sedentaria</taxon>
        <taxon>Canalipalpata</taxon>
        <taxon>Sabellida</taxon>
        <taxon>Siboglinidae</taxon>
        <taxon>Ridgeia</taxon>
    </lineage>
</organism>
<keyword evidence="4" id="KW-0808">Transferase</keyword>
<dbReference type="GO" id="GO:0032259">
    <property type="term" value="P:methylation"/>
    <property type="evidence" value="ECO:0007669"/>
    <property type="project" value="UniProtKB-KW"/>
</dbReference>
<evidence type="ECO:0000313" key="12">
    <source>
        <dbReference type="Proteomes" id="UP001209878"/>
    </source>
</evidence>
<evidence type="ECO:0000256" key="2">
    <source>
        <dbReference type="ARBA" id="ARBA00005189"/>
    </source>
</evidence>
<keyword evidence="9" id="KW-0812">Transmembrane</keyword>
<evidence type="ECO:0000256" key="1">
    <source>
        <dbReference type="ARBA" id="ARBA00004969"/>
    </source>
</evidence>
<evidence type="ECO:0000256" key="4">
    <source>
        <dbReference type="ARBA" id="ARBA00022679"/>
    </source>
</evidence>
<dbReference type="SUPFAM" id="SSF53335">
    <property type="entry name" value="S-adenosyl-L-methionine-dependent methyltransferases"/>
    <property type="match status" value="1"/>
</dbReference>
<dbReference type="PANTHER" id="PTHR44307:SF2">
    <property type="entry name" value="PHOSPHOETHANOLAMINE METHYLTRANSFERASE ISOFORM X1"/>
    <property type="match status" value="1"/>
</dbReference>
<protein>
    <recommendedName>
        <fullName evidence="5">phosphoethanolamine N-methyltransferase</fullName>
        <ecNumber evidence="5">2.1.1.103</ecNumber>
    </recommendedName>
</protein>
<dbReference type="Pfam" id="PF13649">
    <property type="entry name" value="Methyltransf_25"/>
    <property type="match status" value="1"/>
</dbReference>
<gene>
    <name evidence="11" type="ORF">NP493_430g03019</name>
</gene>
<dbReference type="AlphaFoldDB" id="A0AAD9NU25"/>
<keyword evidence="3" id="KW-0489">Methyltransferase</keyword>
<evidence type="ECO:0000256" key="9">
    <source>
        <dbReference type="SAM" id="Phobius"/>
    </source>
</evidence>
<evidence type="ECO:0000256" key="3">
    <source>
        <dbReference type="ARBA" id="ARBA00022603"/>
    </source>
</evidence>
<accession>A0AAD9NU25</accession>
<dbReference type="Proteomes" id="UP001209878">
    <property type="component" value="Unassembled WGS sequence"/>
</dbReference>
<evidence type="ECO:0000256" key="5">
    <source>
        <dbReference type="ARBA" id="ARBA00035674"/>
    </source>
</evidence>
<dbReference type="Gene3D" id="3.40.50.150">
    <property type="entry name" value="Vaccinia Virus protein VP39"/>
    <property type="match status" value="1"/>
</dbReference>
<name>A0AAD9NU25_RIDPI</name>
<proteinExistence type="predicted"/>
<evidence type="ECO:0000256" key="8">
    <source>
        <dbReference type="ARBA" id="ARBA00047841"/>
    </source>
</evidence>
<reference evidence="11" key="1">
    <citation type="journal article" date="2023" name="Mol. Biol. Evol.">
        <title>Third-Generation Sequencing Reveals the Adaptive Role of the Epigenome in Three Deep-Sea Polychaetes.</title>
        <authorList>
            <person name="Perez M."/>
            <person name="Aroh O."/>
            <person name="Sun Y."/>
            <person name="Lan Y."/>
            <person name="Juniper S.K."/>
            <person name="Young C.R."/>
            <person name="Angers B."/>
            <person name="Qian P.Y."/>
        </authorList>
    </citation>
    <scope>NUCLEOTIDE SEQUENCE</scope>
    <source>
        <tissue evidence="11">Vestimentum</tissue>
    </source>
</reference>
<feature type="domain" description="Methyltransferase" evidence="10">
    <location>
        <begin position="78"/>
        <end position="171"/>
    </location>
</feature>
<comment type="caution">
    <text evidence="11">The sequence shown here is derived from an EMBL/GenBank/DDBJ whole genome shotgun (WGS) entry which is preliminary data.</text>
</comment>
<evidence type="ECO:0000259" key="10">
    <source>
        <dbReference type="Pfam" id="PF13649"/>
    </source>
</evidence>
<evidence type="ECO:0000256" key="7">
    <source>
        <dbReference type="ARBA" id="ARBA00047622"/>
    </source>
</evidence>
<dbReference type="InterPro" id="IPR041698">
    <property type="entry name" value="Methyltransf_25"/>
</dbReference>
<dbReference type="GO" id="GO:0000234">
    <property type="term" value="F:phosphoethanolamine N-methyltransferase activity"/>
    <property type="evidence" value="ECO:0007669"/>
    <property type="project" value="UniProtKB-EC"/>
</dbReference>
<keyword evidence="9" id="KW-1133">Transmembrane helix</keyword>
<keyword evidence="9" id="KW-0472">Membrane</keyword>
<comment type="pathway">
    <text evidence="1">Phospholipid metabolism; phosphatidylcholine biosynthesis.</text>
</comment>
<comment type="catalytic activity">
    <reaction evidence="6">
        <text>N,N-dimethylethanolamine phosphate + S-adenosyl-L-methionine = phosphocholine + S-adenosyl-L-homocysteine + H(+)</text>
        <dbReference type="Rhea" id="RHEA:25325"/>
        <dbReference type="ChEBI" id="CHEBI:15378"/>
        <dbReference type="ChEBI" id="CHEBI:57856"/>
        <dbReference type="ChEBI" id="CHEBI:58641"/>
        <dbReference type="ChEBI" id="CHEBI:59789"/>
        <dbReference type="ChEBI" id="CHEBI:295975"/>
        <dbReference type="EC" id="2.1.1.103"/>
    </reaction>
    <physiologicalReaction direction="left-to-right" evidence="6">
        <dbReference type="Rhea" id="RHEA:25326"/>
    </physiologicalReaction>
</comment>
<sequence>MWCWNKKLRRLCLVEVSQRQRQLNAIRDTRGRMQHFWKAHSVELSAKEMMLDDDADALGLEEIPELLSLLPDLNGKDVIELGAGIGRFTGELSKTAKSVLAVDFMEKFVEQNKTVNGDHKNIEFLAADVTKLDRPAESVDVIFSNWLFMYLDDEELYKLINKLLLWLREGGYLLFRESCFHPSGNIKRTDNPTYYRRPGIYCSMLHSVSAKQGGVECGFELMFSKSVRTYVEVCITKIYILLLFICTFQFYIP</sequence>
<keyword evidence="12" id="KW-1185">Reference proteome</keyword>
<evidence type="ECO:0000256" key="6">
    <source>
        <dbReference type="ARBA" id="ARBA00047619"/>
    </source>
</evidence>
<comment type="catalytic activity">
    <reaction evidence="7">
        <text>phosphoethanolamine + S-adenosyl-L-methionine = N-methylethanolamine phosphate + S-adenosyl-L-homocysteine + H(+)</text>
        <dbReference type="Rhea" id="RHEA:20365"/>
        <dbReference type="ChEBI" id="CHEBI:15378"/>
        <dbReference type="ChEBI" id="CHEBI:57781"/>
        <dbReference type="ChEBI" id="CHEBI:57856"/>
        <dbReference type="ChEBI" id="CHEBI:58190"/>
        <dbReference type="ChEBI" id="CHEBI:59789"/>
        <dbReference type="EC" id="2.1.1.103"/>
    </reaction>
    <physiologicalReaction direction="left-to-right" evidence="7">
        <dbReference type="Rhea" id="RHEA:20366"/>
    </physiologicalReaction>
</comment>
<dbReference type="EMBL" id="JAODUO010000430">
    <property type="protein sequence ID" value="KAK2180716.1"/>
    <property type="molecule type" value="Genomic_DNA"/>
</dbReference>
<dbReference type="InterPro" id="IPR029063">
    <property type="entry name" value="SAM-dependent_MTases_sf"/>
</dbReference>
<dbReference type="PANTHER" id="PTHR44307">
    <property type="entry name" value="PHOSPHOETHANOLAMINE METHYLTRANSFERASE"/>
    <property type="match status" value="1"/>
</dbReference>
<comment type="pathway">
    <text evidence="2">Lipid metabolism.</text>
</comment>
<evidence type="ECO:0000313" key="11">
    <source>
        <dbReference type="EMBL" id="KAK2180716.1"/>
    </source>
</evidence>
<dbReference type="CDD" id="cd02440">
    <property type="entry name" value="AdoMet_MTases"/>
    <property type="match status" value="1"/>
</dbReference>
<dbReference type="EC" id="2.1.1.103" evidence="5"/>
<comment type="catalytic activity">
    <reaction evidence="8">
        <text>N-methylethanolamine phosphate + S-adenosyl-L-methionine = N,N-dimethylethanolamine phosphate + S-adenosyl-L-homocysteine + H(+)</text>
        <dbReference type="Rhea" id="RHEA:25321"/>
        <dbReference type="ChEBI" id="CHEBI:15378"/>
        <dbReference type="ChEBI" id="CHEBI:57781"/>
        <dbReference type="ChEBI" id="CHEBI:57856"/>
        <dbReference type="ChEBI" id="CHEBI:58641"/>
        <dbReference type="ChEBI" id="CHEBI:59789"/>
        <dbReference type="EC" id="2.1.1.103"/>
    </reaction>
    <physiologicalReaction direction="left-to-right" evidence="8">
        <dbReference type="Rhea" id="RHEA:25322"/>
    </physiologicalReaction>
</comment>